<evidence type="ECO:0000313" key="1">
    <source>
        <dbReference type="EMBL" id="AXK41434.1"/>
    </source>
</evidence>
<organism evidence="1 2">
    <name type="scientific">Erythrobacter aureus</name>
    <dbReference type="NCBI Taxonomy" id="2182384"/>
    <lineage>
        <taxon>Bacteria</taxon>
        <taxon>Pseudomonadati</taxon>
        <taxon>Pseudomonadota</taxon>
        <taxon>Alphaproteobacteria</taxon>
        <taxon>Sphingomonadales</taxon>
        <taxon>Erythrobacteraceae</taxon>
        <taxon>Erythrobacter/Porphyrobacter group</taxon>
        <taxon>Erythrobacter</taxon>
    </lineage>
</organism>
<dbReference type="OrthoDB" id="7391866at2"/>
<reference evidence="2" key="1">
    <citation type="submission" date="2018-07" db="EMBL/GenBank/DDBJ databases">
        <title>Genome sequence of Erythrobacter strain YH-07, an antagonistic bacterium isolated from Yellow Sea.</title>
        <authorList>
            <person name="Tang T."/>
            <person name="Liu Q."/>
            <person name="Sun X."/>
        </authorList>
    </citation>
    <scope>NUCLEOTIDE SEQUENCE [LARGE SCALE GENOMIC DNA]</scope>
    <source>
        <strain evidence="2">YH-07</strain>
    </source>
</reference>
<name>A0A345YBY2_9SPHN</name>
<accession>A0A345YBY2</accession>
<evidence type="ECO:0000313" key="2">
    <source>
        <dbReference type="Proteomes" id="UP000254508"/>
    </source>
</evidence>
<keyword evidence="2" id="KW-1185">Reference proteome</keyword>
<dbReference type="Proteomes" id="UP000254508">
    <property type="component" value="Chromosome"/>
</dbReference>
<dbReference type="KEGG" id="err:DVR09_03005"/>
<sequence>MTRVTRTKESRLATAKTRSRKSRLWLWLILFVTALLGSAWLAWGDGLRKTGGVGSAYAARVACSCRFVAGRSMDDCAKDKLEGMELISLSDDAASKSVTASIPFIASDTASYREGYGCVLQEWKD</sequence>
<dbReference type="AlphaFoldDB" id="A0A345YBY2"/>
<proteinExistence type="predicted"/>
<dbReference type="EMBL" id="CP031357">
    <property type="protein sequence ID" value="AXK41434.1"/>
    <property type="molecule type" value="Genomic_DNA"/>
</dbReference>
<protein>
    <submittedName>
        <fullName evidence="1">Uncharacterized protein</fullName>
    </submittedName>
</protein>
<gene>
    <name evidence="1" type="ORF">DVR09_03005</name>
</gene>